<reference evidence="3 4" key="1">
    <citation type="journal article" date="2018" name="Mol. Ecol.">
        <title>The obligate alkalophilic soda-lake fungus Sodiomyces alkalinus has shifted to a protein diet.</title>
        <authorList>
            <person name="Grum-Grzhimaylo A.A."/>
            <person name="Falkoski D.L."/>
            <person name="van den Heuvel J."/>
            <person name="Valero-Jimenez C.A."/>
            <person name="Min B."/>
            <person name="Choi I.G."/>
            <person name="Lipzen A."/>
            <person name="Daum C.G."/>
            <person name="Aanen D.K."/>
            <person name="Tsang A."/>
            <person name="Henrissat B."/>
            <person name="Bilanenko E.N."/>
            <person name="de Vries R.P."/>
            <person name="van Kan J.A.L."/>
            <person name="Grigoriev I.V."/>
            <person name="Debets A.J.M."/>
        </authorList>
    </citation>
    <scope>NUCLEOTIDE SEQUENCE [LARGE SCALE GENOMIC DNA]</scope>
    <source>
        <strain evidence="3 4">F11</strain>
    </source>
</reference>
<dbReference type="AlphaFoldDB" id="A0A3N2PNZ8"/>
<feature type="region of interest" description="Disordered" evidence="1">
    <location>
        <begin position="715"/>
        <end position="780"/>
    </location>
</feature>
<dbReference type="GeneID" id="39576830"/>
<dbReference type="PANTHER" id="PTHR39601:SF1">
    <property type="entry name" value="CHORIOGENIN HMINOR"/>
    <property type="match status" value="1"/>
</dbReference>
<dbReference type="OrthoDB" id="4114825at2759"/>
<dbReference type="STRING" id="1314773.A0A3N2PNZ8"/>
<dbReference type="PANTHER" id="PTHR39601">
    <property type="entry name" value="CHORIOGENIN HMINOR"/>
    <property type="match status" value="1"/>
</dbReference>
<evidence type="ECO:0000313" key="3">
    <source>
        <dbReference type="EMBL" id="ROT36076.1"/>
    </source>
</evidence>
<evidence type="ECO:0000259" key="2">
    <source>
        <dbReference type="Pfam" id="PF26013"/>
    </source>
</evidence>
<sequence length="870" mass="96651">MPSRAHSWSSRPQCGSLTGGRASLLPRVKRWDGAARSSADWDCTRRDPELWLPHSNCFIHLCGKGQARRGATFRLPMGPLLAAKCHPLIQRFIAHDVPEACSPGSMPGHHPLNDLDFWHRLNPTKRVDLFIPPPLGADRREAFLYHLAVRNLFAWVFRKSLVGEYLGSALVALLNLMSEFRSHDADHVADLMDYLEDEGYLNIGNEPTHALAVLRLAEVFQLRDLFINAFAHCAGMSEHLFSTPEYQLISSVSKRLIRRARVEMDLRLSKAGNMLRTFLQDELSESFLGLPPGGRAHLERFRSFIFAFYSTKLGYYPPPSTDARSTIFEPEIYRRMFDDFKALYELLVDERFTPAETTPPLARGSICVMQTVHSFDLRCRYDSLPHPLPLLPDVPSTPPPSRRFAWFSVMTKQDKQRPDSRLLSQAALTRASNHRKHGILQNELVQAYRRFEELSVPLSPGRGDRHEKIDLLDARKARWIFIYSVYQALRSCTRIPAEVRDRNVEYNMAVSTENLAPWMEGEKVRLGSFIQSKTAEPRPSRAPSMPERTWSIQATPTRVIEIKPDIDYFALTHQNTPAERSTTSSNSPSIPERTRSLSRTLSLSLSLSRNNTLRRSLTLLKGRQKQASEPSSPARKTKTTPAYHEIVVHGYGNGTHAVSADPEELGAESPPSGTAESSVSGESYSTAPSNPESVVTTDTPLSSVPASLYQASTGAFSPKLNSSETTKPMSSTRSRRREARSYVGPTRAPPEHLAMTPSSLSSSSSSSFSSSSSRPRSLVPDMEGRVQGMVGGEGSADYVHAYMALVGGGGGGGGGGHHCYKIQSSSRSRTMGCDLTPALEEDEDIRPVWEQFHDLGGLKRPGPAPTTTKS</sequence>
<protein>
    <recommendedName>
        <fullName evidence="2">DUF8004 domain-containing protein</fullName>
    </recommendedName>
</protein>
<name>A0A3N2PNZ8_SODAK</name>
<dbReference type="Pfam" id="PF26013">
    <property type="entry name" value="DUF8004"/>
    <property type="match status" value="1"/>
</dbReference>
<dbReference type="RefSeq" id="XP_028463882.1">
    <property type="nucleotide sequence ID" value="XM_028608352.1"/>
</dbReference>
<evidence type="ECO:0000256" key="1">
    <source>
        <dbReference type="SAM" id="MobiDB-lite"/>
    </source>
</evidence>
<accession>A0A3N2PNZ8</accession>
<feature type="compositionally biased region" description="Polar residues" evidence="1">
    <location>
        <begin position="1"/>
        <end position="16"/>
    </location>
</feature>
<organism evidence="3 4">
    <name type="scientific">Sodiomyces alkalinus (strain CBS 110278 / VKM F-3762 / F11)</name>
    <name type="common">Alkaliphilic filamentous fungus</name>
    <dbReference type="NCBI Taxonomy" id="1314773"/>
    <lineage>
        <taxon>Eukaryota</taxon>
        <taxon>Fungi</taxon>
        <taxon>Dikarya</taxon>
        <taxon>Ascomycota</taxon>
        <taxon>Pezizomycotina</taxon>
        <taxon>Sordariomycetes</taxon>
        <taxon>Hypocreomycetidae</taxon>
        <taxon>Glomerellales</taxon>
        <taxon>Plectosphaerellaceae</taxon>
        <taxon>Sodiomyces</taxon>
    </lineage>
</organism>
<proteinExistence type="predicted"/>
<feature type="region of interest" description="Disordered" evidence="1">
    <location>
        <begin position="1"/>
        <end position="20"/>
    </location>
</feature>
<dbReference type="Proteomes" id="UP000272025">
    <property type="component" value="Unassembled WGS sequence"/>
</dbReference>
<keyword evidence="4" id="KW-1185">Reference proteome</keyword>
<feature type="region of interest" description="Disordered" evidence="1">
    <location>
        <begin position="619"/>
        <end position="641"/>
    </location>
</feature>
<feature type="compositionally biased region" description="Polar residues" evidence="1">
    <location>
        <begin position="671"/>
        <end position="700"/>
    </location>
</feature>
<feature type="domain" description="DUF8004" evidence="2">
    <location>
        <begin position="189"/>
        <end position="279"/>
    </location>
</feature>
<gene>
    <name evidence="3" type="ORF">SODALDRAFT_282676</name>
</gene>
<feature type="region of interest" description="Disordered" evidence="1">
    <location>
        <begin position="653"/>
        <end position="700"/>
    </location>
</feature>
<dbReference type="InterPro" id="IPR058317">
    <property type="entry name" value="DUF8004"/>
</dbReference>
<dbReference type="EMBL" id="ML119060">
    <property type="protein sequence ID" value="ROT36076.1"/>
    <property type="molecule type" value="Genomic_DNA"/>
</dbReference>
<feature type="compositionally biased region" description="Polar residues" evidence="1">
    <location>
        <begin position="715"/>
        <end position="729"/>
    </location>
</feature>
<evidence type="ECO:0000313" key="4">
    <source>
        <dbReference type="Proteomes" id="UP000272025"/>
    </source>
</evidence>
<feature type="compositionally biased region" description="Polar residues" evidence="1">
    <location>
        <begin position="574"/>
        <end position="589"/>
    </location>
</feature>
<feature type="compositionally biased region" description="Low complexity" evidence="1">
    <location>
        <begin position="757"/>
        <end position="778"/>
    </location>
</feature>
<feature type="region of interest" description="Disordered" evidence="1">
    <location>
        <begin position="574"/>
        <end position="603"/>
    </location>
</feature>